<protein>
    <submittedName>
        <fullName evidence="1">Uncharacterized protein</fullName>
    </submittedName>
</protein>
<accession>A0AAD7D045</accession>
<dbReference type="Proteomes" id="UP001221757">
    <property type="component" value="Unassembled WGS sequence"/>
</dbReference>
<evidence type="ECO:0000313" key="2">
    <source>
        <dbReference type="Proteomes" id="UP001221757"/>
    </source>
</evidence>
<proteinExistence type="predicted"/>
<dbReference type="EMBL" id="JARKIE010000206">
    <property type="protein sequence ID" value="KAJ7667114.1"/>
    <property type="molecule type" value="Genomic_DNA"/>
</dbReference>
<comment type="caution">
    <text evidence="1">The sequence shown here is derived from an EMBL/GenBank/DDBJ whole genome shotgun (WGS) entry which is preliminary data.</text>
</comment>
<sequence>MFMKSKPNAKIYAPYSTMAVFSRMSVSDVTMCLVNTWTENPTGKSTATFFSQETHCLAVLLINRPAQNKVVLIVDINQGPVEKRATNLKDATNGRLANLLKSEVGKKQCKFASNAVKERNGEDRCLAMTLQWMLRIVVGGVEGLGIWRDKGGEVMGVEGFHYVTDNKSVSEVKDKLVFHVAPATGSPASGNHTAENQLSFVICHATVIGSVT</sequence>
<name>A0AAD7D045_MYCRO</name>
<reference evidence="1" key="1">
    <citation type="submission" date="2023-03" db="EMBL/GenBank/DDBJ databases">
        <title>Massive genome expansion in bonnet fungi (Mycena s.s.) driven by repeated elements and novel gene families across ecological guilds.</title>
        <authorList>
            <consortium name="Lawrence Berkeley National Laboratory"/>
            <person name="Harder C.B."/>
            <person name="Miyauchi S."/>
            <person name="Viragh M."/>
            <person name="Kuo A."/>
            <person name="Thoen E."/>
            <person name="Andreopoulos B."/>
            <person name="Lu D."/>
            <person name="Skrede I."/>
            <person name="Drula E."/>
            <person name="Henrissat B."/>
            <person name="Morin E."/>
            <person name="Kohler A."/>
            <person name="Barry K."/>
            <person name="LaButti K."/>
            <person name="Morin E."/>
            <person name="Salamov A."/>
            <person name="Lipzen A."/>
            <person name="Mereny Z."/>
            <person name="Hegedus B."/>
            <person name="Baldrian P."/>
            <person name="Stursova M."/>
            <person name="Weitz H."/>
            <person name="Taylor A."/>
            <person name="Grigoriev I.V."/>
            <person name="Nagy L.G."/>
            <person name="Martin F."/>
            <person name="Kauserud H."/>
        </authorList>
    </citation>
    <scope>NUCLEOTIDE SEQUENCE</scope>
    <source>
        <strain evidence="1">CBHHK067</strain>
    </source>
</reference>
<organism evidence="1 2">
    <name type="scientific">Mycena rosella</name>
    <name type="common">Pink bonnet</name>
    <name type="synonym">Agaricus rosellus</name>
    <dbReference type="NCBI Taxonomy" id="1033263"/>
    <lineage>
        <taxon>Eukaryota</taxon>
        <taxon>Fungi</taxon>
        <taxon>Dikarya</taxon>
        <taxon>Basidiomycota</taxon>
        <taxon>Agaricomycotina</taxon>
        <taxon>Agaricomycetes</taxon>
        <taxon>Agaricomycetidae</taxon>
        <taxon>Agaricales</taxon>
        <taxon>Marasmiineae</taxon>
        <taxon>Mycenaceae</taxon>
        <taxon>Mycena</taxon>
    </lineage>
</organism>
<gene>
    <name evidence="1" type="ORF">B0H17DRAFT_1142992</name>
</gene>
<keyword evidence="2" id="KW-1185">Reference proteome</keyword>
<dbReference type="AlphaFoldDB" id="A0AAD7D045"/>
<evidence type="ECO:0000313" key="1">
    <source>
        <dbReference type="EMBL" id="KAJ7667114.1"/>
    </source>
</evidence>